<dbReference type="GO" id="GO:0006508">
    <property type="term" value="P:proteolysis"/>
    <property type="evidence" value="ECO:0007669"/>
    <property type="project" value="UniProtKB-KW"/>
</dbReference>
<evidence type="ECO:0000313" key="5">
    <source>
        <dbReference type="EMBL" id="EFN56137.1"/>
    </source>
</evidence>
<dbReference type="SUPFAM" id="SSF50494">
    <property type="entry name" value="Trypsin-like serine proteases"/>
    <property type="match status" value="1"/>
</dbReference>
<dbReference type="Proteomes" id="UP000008141">
    <property type="component" value="Unassembled WGS sequence"/>
</dbReference>
<dbReference type="PROSITE" id="PS50106">
    <property type="entry name" value="PDZ"/>
    <property type="match status" value="1"/>
</dbReference>
<dbReference type="OrthoDB" id="4217619at2759"/>
<dbReference type="Pfam" id="PF13180">
    <property type="entry name" value="PDZ_2"/>
    <property type="match status" value="1"/>
</dbReference>
<organism evidence="7">
    <name type="scientific">Chlorella variabilis</name>
    <name type="common">Green alga</name>
    <dbReference type="NCBI Taxonomy" id="554065"/>
    <lineage>
        <taxon>Eukaryota</taxon>
        <taxon>Viridiplantae</taxon>
        <taxon>Chlorophyta</taxon>
        <taxon>core chlorophytes</taxon>
        <taxon>Trebouxiophyceae</taxon>
        <taxon>Chlorellales</taxon>
        <taxon>Chlorellaceae</taxon>
        <taxon>Chlorella clade</taxon>
        <taxon>Chlorella</taxon>
    </lineage>
</organism>
<proteinExistence type="inferred from homology"/>
<keyword evidence="7" id="KW-1185">Reference proteome</keyword>
<dbReference type="RefSeq" id="XP_005848239.1">
    <property type="nucleotide sequence ID" value="XM_005848177.1"/>
</dbReference>
<name>E1ZD03_CHLVA</name>
<accession>E1ZD03</accession>
<sequence>MSIPQRLQGSGKCTTATADSAACRRCPPAPRRATLVQPRCQQRPGAHQPVDAADGADRWQQPQRRLAAALAGVAATAALLVGTPLDVAKARPVLTQDEKNTIALFQRSRPSVVYITSLTTRRDAFTLNMLEIPQGEGSGFVWDKQGHIVTNYHVIRGASDVLVTLSGGEGQPAKVVGFDEDKDVAVLQIQAKEMEASREGGGGRGPLTPLRLGDSADLEVGQKVFAIGNPFGLDHTLTAGSGTGREINSGNTGRPIQDVIQTDAAINPGHGGPLLDSSGSMIGINTAIYSQSGARNSAGVGFAIPVDVVKSSIIKYGKVVRPIMGISFAPDQSVEQLGVNGVLVLNARDGGPAAKAGVRGSTRDEYGRLVLGDIILAIDGKRINTASDLYRILDKCSVGDKLDVEVLRADATEHLTITLEASA</sequence>
<dbReference type="InterPro" id="IPR036034">
    <property type="entry name" value="PDZ_sf"/>
</dbReference>
<evidence type="ECO:0000256" key="2">
    <source>
        <dbReference type="ARBA" id="ARBA00022670"/>
    </source>
</evidence>
<reference evidence="5 7" key="1">
    <citation type="journal article" date="2010" name="Plant Cell">
        <title>The Chlorella variabilis NC64A genome reveals adaptation to photosymbiosis, coevolution with viruses, and cryptic sex.</title>
        <authorList>
            <person name="Blanc G."/>
            <person name="Duncan G."/>
            <person name="Agarkova I."/>
            <person name="Borodovsky M."/>
            <person name="Gurnon J."/>
            <person name="Kuo A."/>
            <person name="Lindquist E."/>
            <person name="Lucas S."/>
            <person name="Pangilinan J."/>
            <person name="Polle J."/>
            <person name="Salamov A."/>
            <person name="Terry A."/>
            <person name="Yamada T."/>
            <person name="Dunigan D.D."/>
            <person name="Grigoriev I.V."/>
            <person name="Claverie J.M."/>
            <person name="Van Etten J.L."/>
        </authorList>
    </citation>
    <scope>NUCLEOTIDE SEQUENCE [LARGE SCALE GENOMIC DNA]</scope>
    <source>
        <strain evidence="5 7">NC64A</strain>
    </source>
</reference>
<dbReference type="InterPro" id="IPR051201">
    <property type="entry name" value="Chloro_Bact_Ser_Proteases"/>
</dbReference>
<dbReference type="SMART" id="SM00228">
    <property type="entry name" value="PDZ"/>
    <property type="match status" value="1"/>
</dbReference>
<dbReference type="OMA" id="NLIPGQW"/>
<gene>
    <name evidence="5" type="ORF">CHLNCDRAFT_35065</name>
    <name evidence="6" type="ORF">CHLNCDRAFT_35071</name>
</gene>
<dbReference type="InterPro" id="IPR043504">
    <property type="entry name" value="Peptidase_S1_PA_chymotrypsin"/>
</dbReference>
<dbReference type="GO" id="GO:0004252">
    <property type="term" value="F:serine-type endopeptidase activity"/>
    <property type="evidence" value="ECO:0007669"/>
    <property type="project" value="InterPro"/>
</dbReference>
<comment type="similarity">
    <text evidence="1">Belongs to the peptidase S1C family.</text>
</comment>
<evidence type="ECO:0000313" key="7">
    <source>
        <dbReference type="Proteomes" id="UP000008141"/>
    </source>
</evidence>
<dbReference type="eggNOG" id="KOG1320">
    <property type="taxonomic scope" value="Eukaryota"/>
</dbReference>
<dbReference type="InterPro" id="IPR001940">
    <property type="entry name" value="Peptidase_S1C"/>
</dbReference>
<dbReference type="EMBL" id="GL433842">
    <property type="protein sequence ID" value="EFN56138.1"/>
    <property type="molecule type" value="Genomic_DNA"/>
</dbReference>
<dbReference type="FunCoup" id="E1ZD03">
    <property type="interactions" value="548"/>
</dbReference>
<dbReference type="STRING" id="554065.E1ZD03"/>
<evidence type="ECO:0000313" key="6">
    <source>
        <dbReference type="EMBL" id="EFN56138.1"/>
    </source>
</evidence>
<dbReference type="AlphaFoldDB" id="E1ZD03"/>
<dbReference type="PRINTS" id="PR00834">
    <property type="entry name" value="PROTEASES2C"/>
</dbReference>
<dbReference type="SUPFAM" id="SSF50156">
    <property type="entry name" value="PDZ domain-like"/>
    <property type="match status" value="1"/>
</dbReference>
<keyword evidence="2" id="KW-0645">Protease</keyword>
<dbReference type="InterPro" id="IPR039382">
    <property type="entry name" value="DEGP1/8_PDZ_dom"/>
</dbReference>
<dbReference type="InParanoid" id="E1ZD03"/>
<dbReference type="InterPro" id="IPR001478">
    <property type="entry name" value="PDZ"/>
</dbReference>
<evidence type="ECO:0000256" key="1">
    <source>
        <dbReference type="ARBA" id="ARBA00010541"/>
    </source>
</evidence>
<dbReference type="InterPro" id="IPR009003">
    <property type="entry name" value="Peptidase_S1_PA"/>
</dbReference>
<dbReference type="RefSeq" id="XP_005848240.1">
    <property type="nucleotide sequence ID" value="XM_005848178.1"/>
</dbReference>
<dbReference type="Gene3D" id="2.40.10.10">
    <property type="entry name" value="Trypsin-like serine proteases"/>
    <property type="match status" value="2"/>
</dbReference>
<evidence type="ECO:0000256" key="3">
    <source>
        <dbReference type="ARBA" id="ARBA00022801"/>
    </source>
</evidence>
<dbReference type="KEGG" id="cvr:CHLNCDRAFT_35065"/>
<dbReference type="GeneID" id="17355532"/>
<evidence type="ECO:0000259" key="4">
    <source>
        <dbReference type="PROSITE" id="PS50106"/>
    </source>
</evidence>
<dbReference type="EMBL" id="GL433842">
    <property type="protein sequence ID" value="EFN56137.1"/>
    <property type="molecule type" value="Genomic_DNA"/>
</dbReference>
<dbReference type="Pfam" id="PF13365">
    <property type="entry name" value="Trypsin_2"/>
    <property type="match status" value="1"/>
</dbReference>
<dbReference type="KEGG" id="cvr:CHLNCDRAFT_35071"/>
<dbReference type="Gene3D" id="2.30.42.10">
    <property type="match status" value="1"/>
</dbReference>
<dbReference type="GeneID" id="17355531"/>
<dbReference type="PANTHER" id="PTHR43343:SF2">
    <property type="entry name" value="PDZ DOMAIN-CONTAINING PROTEIN"/>
    <property type="match status" value="1"/>
</dbReference>
<protein>
    <recommendedName>
        <fullName evidence="4">PDZ domain-containing protein</fullName>
    </recommendedName>
</protein>
<dbReference type="PANTHER" id="PTHR43343">
    <property type="entry name" value="PEPTIDASE S12"/>
    <property type="match status" value="1"/>
</dbReference>
<dbReference type="CDD" id="cd00990">
    <property type="entry name" value="cpPDZ_AtDEGP1-like"/>
    <property type="match status" value="1"/>
</dbReference>
<feature type="domain" description="PDZ" evidence="4">
    <location>
        <begin position="313"/>
        <end position="387"/>
    </location>
</feature>
<keyword evidence="3" id="KW-0378">Hydrolase</keyword>